<feature type="region of interest" description="Disordered" evidence="1">
    <location>
        <begin position="47"/>
        <end position="116"/>
    </location>
</feature>
<gene>
    <name evidence="3" type="ORF">C3L24_04040</name>
</gene>
<accession>A0A6N4E4J0</accession>
<evidence type="ECO:0008006" key="5">
    <source>
        <dbReference type="Google" id="ProtNLM"/>
    </source>
</evidence>
<reference evidence="3 4" key="1">
    <citation type="submission" date="2018-01" db="EMBL/GenBank/DDBJ databases">
        <title>Novel co-symbiosis in the lucinid bivalve Phacoides pectinatus.</title>
        <authorList>
            <person name="Lim S.J."/>
            <person name="Davis B.G."/>
            <person name="Gill D.E."/>
            <person name="Engel A.S."/>
            <person name="Anderson L.C."/>
            <person name="Campbell B.J."/>
        </authorList>
    </citation>
    <scope>NUCLEOTIDE SEQUENCE [LARGE SCALE GENOMIC DNA]</scope>
    <source>
        <strain evidence="3">N3_P5</strain>
    </source>
</reference>
<dbReference type="Proteomes" id="UP000250928">
    <property type="component" value="Unassembled WGS sequence"/>
</dbReference>
<evidence type="ECO:0000256" key="1">
    <source>
        <dbReference type="SAM" id="MobiDB-lite"/>
    </source>
</evidence>
<evidence type="ECO:0000313" key="3">
    <source>
        <dbReference type="EMBL" id="PUE03856.1"/>
    </source>
</evidence>
<proteinExistence type="predicted"/>
<evidence type="ECO:0000313" key="4">
    <source>
        <dbReference type="Proteomes" id="UP000250928"/>
    </source>
</evidence>
<comment type="caution">
    <text evidence="3">The sequence shown here is derived from an EMBL/GenBank/DDBJ whole genome shotgun (WGS) entry which is preliminary data.</text>
</comment>
<feature type="compositionally biased region" description="Basic and acidic residues" evidence="1">
    <location>
        <begin position="47"/>
        <end position="57"/>
    </location>
</feature>
<feature type="chain" id="PRO_5026765991" description="RcnB family protein" evidence="2">
    <location>
        <begin position="25"/>
        <end position="155"/>
    </location>
</feature>
<evidence type="ECO:0000256" key="2">
    <source>
        <dbReference type="SAM" id="SignalP"/>
    </source>
</evidence>
<dbReference type="EMBL" id="PQCO01000146">
    <property type="protein sequence ID" value="PUE03856.1"/>
    <property type="molecule type" value="Genomic_DNA"/>
</dbReference>
<sequence length="155" mass="17022">MSNRIHIITLTLLALLSGTAPTLAADGQTLSGQIFSALERQTIRDYYRGRYGEEPQTRSRPGHKKKDRHAKGKKHKGLPPGLAKRDRLPPGLEKQLERNGTLPPGLARRTLPEGLEGMLPRPASGLERVLVDDDVLLIEQASGLIVDVLRDVLSP</sequence>
<dbReference type="AlphaFoldDB" id="A0A6N4E4J0"/>
<protein>
    <recommendedName>
        <fullName evidence="5">RcnB family protein</fullName>
    </recommendedName>
</protein>
<name>A0A6N4E4J0_9GAMM</name>
<feature type="signal peptide" evidence="2">
    <location>
        <begin position="1"/>
        <end position="24"/>
    </location>
</feature>
<keyword evidence="2" id="KW-0732">Signal</keyword>
<dbReference type="Gene3D" id="3.10.450.160">
    <property type="entry name" value="inner membrane protein cigr"/>
    <property type="match status" value="1"/>
</dbReference>
<feature type="compositionally biased region" description="Basic residues" evidence="1">
    <location>
        <begin position="60"/>
        <end position="77"/>
    </location>
</feature>
<organism evidence="3 4">
    <name type="scientific">Candidatus Sedimenticola endophacoides</name>
    <dbReference type="NCBI Taxonomy" id="2548426"/>
    <lineage>
        <taxon>Bacteria</taxon>
        <taxon>Pseudomonadati</taxon>
        <taxon>Pseudomonadota</taxon>
        <taxon>Gammaproteobacteria</taxon>
        <taxon>Chromatiales</taxon>
        <taxon>Sedimenticolaceae</taxon>
        <taxon>Sedimenticola</taxon>
    </lineage>
</organism>